<evidence type="ECO:0000256" key="2">
    <source>
        <dbReference type="ARBA" id="ARBA00022614"/>
    </source>
</evidence>
<dbReference type="InterPro" id="IPR001611">
    <property type="entry name" value="Leu-rich_rpt"/>
</dbReference>
<dbReference type="Proteomes" id="UP001234989">
    <property type="component" value="Chromosome 4"/>
</dbReference>
<dbReference type="InterPro" id="IPR032675">
    <property type="entry name" value="LRR_dom_sf"/>
</dbReference>
<feature type="domain" description="Protein kinase" evidence="12">
    <location>
        <begin position="729"/>
        <end position="1003"/>
    </location>
</feature>
<dbReference type="Pfam" id="PF13855">
    <property type="entry name" value="LRR_8"/>
    <property type="match status" value="1"/>
</dbReference>
<dbReference type="InterPro" id="IPR046959">
    <property type="entry name" value="PRK1-6/SRF4-like"/>
</dbReference>
<dbReference type="PROSITE" id="PS51450">
    <property type="entry name" value="LRR"/>
    <property type="match status" value="1"/>
</dbReference>
<dbReference type="SUPFAM" id="SSF52058">
    <property type="entry name" value="L domain-like"/>
    <property type="match status" value="2"/>
</dbReference>
<dbReference type="InterPro" id="IPR013210">
    <property type="entry name" value="LRR_N_plant-typ"/>
</dbReference>
<evidence type="ECO:0000256" key="6">
    <source>
        <dbReference type="ARBA" id="ARBA00022989"/>
    </source>
</evidence>
<organism evidence="13 14">
    <name type="scientific">Solanum verrucosum</name>
    <dbReference type="NCBI Taxonomy" id="315347"/>
    <lineage>
        <taxon>Eukaryota</taxon>
        <taxon>Viridiplantae</taxon>
        <taxon>Streptophyta</taxon>
        <taxon>Embryophyta</taxon>
        <taxon>Tracheophyta</taxon>
        <taxon>Spermatophyta</taxon>
        <taxon>Magnoliopsida</taxon>
        <taxon>eudicotyledons</taxon>
        <taxon>Gunneridae</taxon>
        <taxon>Pentapetalae</taxon>
        <taxon>asterids</taxon>
        <taxon>lamiids</taxon>
        <taxon>Solanales</taxon>
        <taxon>Solanaceae</taxon>
        <taxon>Solanoideae</taxon>
        <taxon>Solaneae</taxon>
        <taxon>Solanum</taxon>
    </lineage>
</organism>
<evidence type="ECO:0000256" key="1">
    <source>
        <dbReference type="ARBA" id="ARBA00004370"/>
    </source>
</evidence>
<dbReference type="InterPro" id="IPR000719">
    <property type="entry name" value="Prot_kinase_dom"/>
</dbReference>
<name>A0AAF0QRR2_SOLVR</name>
<dbReference type="GO" id="GO:0004672">
    <property type="term" value="F:protein kinase activity"/>
    <property type="evidence" value="ECO:0007669"/>
    <property type="project" value="InterPro"/>
</dbReference>
<dbReference type="GO" id="GO:0050832">
    <property type="term" value="P:defense response to fungus"/>
    <property type="evidence" value="ECO:0007669"/>
    <property type="project" value="UniProtKB-ARBA"/>
</dbReference>
<accession>A0AAF0QRR2</accession>
<proteinExistence type="predicted"/>
<dbReference type="FunFam" id="3.80.10.10:FF:000400">
    <property type="entry name" value="Nuclear pore complex protein NUP107"/>
    <property type="match status" value="1"/>
</dbReference>
<keyword evidence="14" id="KW-1185">Reference proteome</keyword>
<protein>
    <recommendedName>
        <fullName evidence="12">Protein kinase domain-containing protein</fullName>
    </recommendedName>
</protein>
<feature type="chain" id="PRO_5042002435" description="Protein kinase domain-containing protein" evidence="11">
    <location>
        <begin position="19"/>
        <end position="1019"/>
    </location>
</feature>
<dbReference type="SUPFAM" id="SSF56112">
    <property type="entry name" value="Protein kinase-like (PK-like)"/>
    <property type="match status" value="1"/>
</dbReference>
<dbReference type="PROSITE" id="PS50011">
    <property type="entry name" value="PROTEIN_KINASE_DOM"/>
    <property type="match status" value="1"/>
</dbReference>
<dbReference type="Gene3D" id="3.80.10.10">
    <property type="entry name" value="Ribonuclease Inhibitor"/>
    <property type="match status" value="4"/>
</dbReference>
<keyword evidence="2" id="KW-0433">Leucine-rich repeat</keyword>
<dbReference type="Gene3D" id="3.30.200.20">
    <property type="entry name" value="Phosphorylase Kinase, domain 1"/>
    <property type="match status" value="1"/>
</dbReference>
<keyword evidence="7 10" id="KW-0472">Membrane</keyword>
<evidence type="ECO:0000256" key="10">
    <source>
        <dbReference type="SAM" id="Phobius"/>
    </source>
</evidence>
<evidence type="ECO:0000256" key="5">
    <source>
        <dbReference type="ARBA" id="ARBA00022737"/>
    </source>
</evidence>
<evidence type="ECO:0000256" key="9">
    <source>
        <dbReference type="SAM" id="MobiDB-lite"/>
    </source>
</evidence>
<dbReference type="EMBL" id="CP133615">
    <property type="protein sequence ID" value="WMV27395.1"/>
    <property type="molecule type" value="Genomic_DNA"/>
</dbReference>
<dbReference type="InterPro" id="IPR001245">
    <property type="entry name" value="Ser-Thr/Tyr_kinase_cat_dom"/>
</dbReference>
<keyword evidence="8" id="KW-0175">Coiled coil</keyword>
<sequence length="1019" mass="113060">MMNSTIKFLIFFFSVTTAQPLKGQNQLIFADQRLAIVYPIIQKFKNIISADPLGITKTWVGPNICNYTGFYCESPPDNNSAIALASIDFNGFQLSALTLDGFLDQLPDIAIFHANSNNFGGTLSPKIVNLPYLYELDISNNQFFGPFPSPILGMNSLNILDIRFNSFTGSVPPQLFTKDQLDALFINNNNFMQMLPDNIATSHVTYLTLANNRFFGPIPHSISKILSSLSEILLLNNLLSGCLPYEIGFLNEAIVFDAGNNRLTGPLPFSLGCLENVEMLNFARNQMYGIVPDVICALGNLANLSLSDNYFTGFGPICLRLIENGVLDLRNNCIPGFPFQRSIAECVAFFAYPRRGKRRARLGEGVKRRASGRAKRDASALLAFKYKADLDNKLAFSANTSFRFCKWKGIQCSEKKVIRIVIESFSLRGTFPANTLSMLDQLRVLSLQNNALTGPIPDLSPLINLKVLFLDHNLFTGSIPASIFTLHRLKTLDLSYNNLTGSISVAINGLNRLYYLRLDSNRINGSIPPLNQSTLHIFNISHNALSGPIPVTKTLSRFKTASFSDNKGLCGEIVHKECRPIQPFFSPSTAAATKITPPPSKTPAELGQNEELRQGSPLNRKENKSHKRSLLIIGVSTACLVLLCSVILLALASKKHRNSKKLGETKKSVFDPSVSGNAEAVIRIEEDNNELEEKVKRVQQGMQQVVGKSGSLVFCAGEVQVYTLEQLMRASAELLGRGTMGTTYKAVLDNRLIVCVKRLDGGRLAGTSQEEFEQHMESVGGLRHPNLVPFRAYFQARQERLLVYDYQPNGSLSSLIHGSKSSRAKPLHWTSCLKIAEDVTQGLSYIHQAWRLVHGNLKSSNVLLGSDFEACITDYCLSILAVPSDDDNPDSVAYQAPEIRKLNHNNHNHHRQASAKADVYSFGVLLLELLTGRHPSEHPYLMPDDMIHWVKSTREDHDGSIGEDSKLEMLLEVAMACRVSSPEQRPTMWQVLKMIQEIKEAVVMEDSHEMDLLTGPPKS</sequence>
<evidence type="ECO:0000256" key="8">
    <source>
        <dbReference type="SAM" id="Coils"/>
    </source>
</evidence>
<dbReference type="PANTHER" id="PTHR48007">
    <property type="entry name" value="LEUCINE-RICH REPEAT RECEPTOR-LIKE PROTEIN KINASE PXC1"/>
    <property type="match status" value="1"/>
</dbReference>
<dbReference type="GO" id="GO:0016020">
    <property type="term" value="C:membrane"/>
    <property type="evidence" value="ECO:0007669"/>
    <property type="project" value="UniProtKB-SubCell"/>
</dbReference>
<feature type="transmembrane region" description="Helical" evidence="10">
    <location>
        <begin position="630"/>
        <end position="652"/>
    </location>
</feature>
<evidence type="ECO:0000313" key="13">
    <source>
        <dbReference type="EMBL" id="WMV27395.1"/>
    </source>
</evidence>
<keyword evidence="4 11" id="KW-0732">Signal</keyword>
<keyword evidence="6 10" id="KW-1133">Transmembrane helix</keyword>
<evidence type="ECO:0000256" key="4">
    <source>
        <dbReference type="ARBA" id="ARBA00022729"/>
    </source>
</evidence>
<dbReference type="Pfam" id="PF08263">
    <property type="entry name" value="LRRNT_2"/>
    <property type="match status" value="2"/>
</dbReference>
<dbReference type="PANTHER" id="PTHR48007:SF37">
    <property type="entry name" value="LEUCINE-RICH REPEAT PROTEIN KINASE FAMILY PROTEIN"/>
    <property type="match status" value="1"/>
</dbReference>
<reference evidence="13" key="1">
    <citation type="submission" date="2023-08" db="EMBL/GenBank/DDBJ databases">
        <title>A de novo genome assembly of Solanum verrucosum Schlechtendal, a Mexican diploid species geographically isolated from the other diploid A-genome species in potato relatives.</title>
        <authorList>
            <person name="Hosaka K."/>
        </authorList>
    </citation>
    <scope>NUCLEOTIDE SEQUENCE</scope>
    <source>
        <tissue evidence="13">Young leaves</tissue>
    </source>
</reference>
<evidence type="ECO:0000256" key="3">
    <source>
        <dbReference type="ARBA" id="ARBA00022692"/>
    </source>
</evidence>
<comment type="subcellular location">
    <subcellularLocation>
        <location evidence="1">Membrane</location>
    </subcellularLocation>
</comment>
<evidence type="ECO:0000313" key="14">
    <source>
        <dbReference type="Proteomes" id="UP001234989"/>
    </source>
</evidence>
<feature type="signal peptide" evidence="11">
    <location>
        <begin position="1"/>
        <end position="18"/>
    </location>
</feature>
<dbReference type="Gene3D" id="1.10.510.10">
    <property type="entry name" value="Transferase(Phosphotransferase) domain 1"/>
    <property type="match status" value="1"/>
</dbReference>
<evidence type="ECO:0000256" key="11">
    <source>
        <dbReference type="SAM" id="SignalP"/>
    </source>
</evidence>
<evidence type="ECO:0000256" key="7">
    <source>
        <dbReference type="ARBA" id="ARBA00023136"/>
    </source>
</evidence>
<evidence type="ECO:0000259" key="12">
    <source>
        <dbReference type="PROSITE" id="PS50011"/>
    </source>
</evidence>
<keyword evidence="3 10" id="KW-0812">Transmembrane</keyword>
<feature type="region of interest" description="Disordered" evidence="9">
    <location>
        <begin position="589"/>
        <end position="623"/>
    </location>
</feature>
<dbReference type="AlphaFoldDB" id="A0AAF0QRR2"/>
<dbReference type="InterPro" id="IPR011009">
    <property type="entry name" value="Kinase-like_dom_sf"/>
</dbReference>
<feature type="coiled-coil region" evidence="8">
    <location>
        <begin position="677"/>
        <end position="708"/>
    </location>
</feature>
<dbReference type="Pfam" id="PF07714">
    <property type="entry name" value="PK_Tyr_Ser-Thr"/>
    <property type="match status" value="1"/>
</dbReference>
<keyword evidence="5" id="KW-0677">Repeat</keyword>
<gene>
    <name evidence="13" type="ORF">MTR67_020780</name>
</gene>
<dbReference type="GO" id="GO:0005524">
    <property type="term" value="F:ATP binding"/>
    <property type="evidence" value="ECO:0007669"/>
    <property type="project" value="InterPro"/>
</dbReference>